<evidence type="ECO:0000313" key="2">
    <source>
        <dbReference type="EMBL" id="SHG75360.1"/>
    </source>
</evidence>
<dbReference type="GO" id="GO:0005829">
    <property type="term" value="C:cytosol"/>
    <property type="evidence" value="ECO:0007669"/>
    <property type="project" value="TreeGrafter"/>
</dbReference>
<organism evidence="2 3">
    <name type="scientific">Ferrimonas marina</name>
    <dbReference type="NCBI Taxonomy" id="299255"/>
    <lineage>
        <taxon>Bacteria</taxon>
        <taxon>Pseudomonadati</taxon>
        <taxon>Pseudomonadota</taxon>
        <taxon>Gammaproteobacteria</taxon>
        <taxon>Alteromonadales</taxon>
        <taxon>Ferrimonadaceae</taxon>
        <taxon>Ferrimonas</taxon>
    </lineage>
</organism>
<dbReference type="Proteomes" id="UP000184268">
    <property type="component" value="Unassembled WGS sequence"/>
</dbReference>
<protein>
    <submittedName>
        <fullName evidence="2">Uncharacterized conserved protein YfcZ, UPF0381/DUF406 family</fullName>
    </submittedName>
</protein>
<reference evidence="2 3" key="1">
    <citation type="submission" date="2016-11" db="EMBL/GenBank/DDBJ databases">
        <authorList>
            <person name="Jaros S."/>
            <person name="Januszkiewicz K."/>
            <person name="Wedrychowicz H."/>
        </authorList>
    </citation>
    <scope>NUCLEOTIDE SEQUENCE [LARGE SCALE GENOMIC DNA]</scope>
    <source>
        <strain evidence="2 3">DSM 16917</strain>
    </source>
</reference>
<dbReference type="Gene3D" id="3.30.70.860">
    <property type="match status" value="1"/>
</dbReference>
<dbReference type="InterPro" id="IPR035571">
    <property type="entry name" value="UPF0234-like_C"/>
</dbReference>
<keyword evidence="3" id="KW-1185">Reference proteome</keyword>
<proteinExistence type="inferred from homology"/>
<name>A0A1M5MDE6_9GAMM</name>
<dbReference type="PANTHER" id="PTHR38769:SF1">
    <property type="entry name" value="UPF0381 PROTEIN YFCZ-RELATED"/>
    <property type="match status" value="1"/>
</dbReference>
<dbReference type="STRING" id="299255.SAMN02745129_0609"/>
<evidence type="ECO:0000256" key="1">
    <source>
        <dbReference type="ARBA" id="ARBA00006201"/>
    </source>
</evidence>
<comment type="similarity">
    <text evidence="1">Belongs to the UPF0381 family.</text>
</comment>
<accession>A0A1M5MDE6</accession>
<dbReference type="RefSeq" id="WP_067664671.1">
    <property type="nucleotide sequence ID" value="NZ_FQXG01000001.1"/>
</dbReference>
<gene>
    <name evidence="2" type="ORF">SAMN02745129_0609</name>
</gene>
<dbReference type="InterPro" id="IPR005272">
    <property type="entry name" value="DUF406"/>
</dbReference>
<dbReference type="OrthoDB" id="5588209at2"/>
<sequence>MENKTQDLITECCGAFMDVGAVIAEEDTVLSLPITADNQAAAEAKFAELAERAKKRFDDVQVNADWQEQDKRLTGTLTFSCAAERLIFEMELQ</sequence>
<evidence type="ECO:0000313" key="3">
    <source>
        <dbReference type="Proteomes" id="UP000184268"/>
    </source>
</evidence>
<dbReference type="Pfam" id="PF04175">
    <property type="entry name" value="DUF406"/>
    <property type="match status" value="1"/>
</dbReference>
<dbReference type="PANTHER" id="PTHR38769">
    <property type="entry name" value="UPF0381 PROTEIN YFCZ-RELATED"/>
    <property type="match status" value="1"/>
</dbReference>
<dbReference type="AlphaFoldDB" id="A0A1M5MDE6"/>
<dbReference type="EMBL" id="FQXG01000001">
    <property type="protein sequence ID" value="SHG75360.1"/>
    <property type="molecule type" value="Genomic_DNA"/>
</dbReference>